<feature type="transmembrane region" description="Helical" evidence="1">
    <location>
        <begin position="21"/>
        <end position="42"/>
    </location>
</feature>
<feature type="transmembrane region" description="Helical" evidence="1">
    <location>
        <begin position="91"/>
        <end position="110"/>
    </location>
</feature>
<dbReference type="AlphaFoldDB" id="A0A9J9QFY1"/>
<keyword evidence="1" id="KW-1133">Transmembrane helix</keyword>
<dbReference type="Proteomes" id="UP000000450">
    <property type="component" value="Chromosome"/>
</dbReference>
<feature type="transmembrane region" description="Helical" evidence="1">
    <location>
        <begin position="365"/>
        <end position="385"/>
    </location>
</feature>
<dbReference type="KEGG" id="dia:Dtpsy_2680"/>
<feature type="transmembrane region" description="Helical" evidence="1">
    <location>
        <begin position="62"/>
        <end position="79"/>
    </location>
</feature>
<keyword evidence="1" id="KW-0472">Membrane</keyword>
<feature type="transmembrane region" description="Helical" evidence="1">
    <location>
        <begin position="310"/>
        <end position="329"/>
    </location>
</feature>
<reference evidence="2 3" key="1">
    <citation type="journal article" date="2010" name="J. Bacteriol.">
        <title>Completed genome sequence of the anaerobic iron-oxidizing bacterium Acidovorax ebreus strain TPSY.</title>
        <authorList>
            <person name="Byrne-Bailey K.G."/>
            <person name="Weber K.A."/>
            <person name="Chair A.H."/>
            <person name="Bose S."/>
            <person name="Knox T."/>
            <person name="Spanbauer T.L."/>
            <person name="Chertkov O."/>
            <person name="Coates J.D."/>
        </authorList>
    </citation>
    <scope>NUCLEOTIDE SEQUENCE [LARGE SCALE GENOMIC DNA]</scope>
    <source>
        <strain evidence="2 3">TPSY</strain>
    </source>
</reference>
<accession>A0A9J9QFY1</accession>
<organism evidence="2 3">
    <name type="scientific">Acidovorax ebreus (strain TPSY)</name>
    <name type="common">Diaphorobacter sp. (strain TPSY)</name>
    <dbReference type="NCBI Taxonomy" id="535289"/>
    <lineage>
        <taxon>Bacteria</taxon>
        <taxon>Pseudomonadati</taxon>
        <taxon>Pseudomonadota</taxon>
        <taxon>Betaproteobacteria</taxon>
        <taxon>Burkholderiales</taxon>
        <taxon>Comamonadaceae</taxon>
        <taxon>Diaphorobacter</taxon>
    </lineage>
</organism>
<protein>
    <submittedName>
        <fullName evidence="2">NnrS family protein</fullName>
    </submittedName>
</protein>
<keyword evidence="1" id="KW-0812">Transmembrane</keyword>
<evidence type="ECO:0000313" key="3">
    <source>
        <dbReference type="Proteomes" id="UP000000450"/>
    </source>
</evidence>
<sequence>MNHPANLLRSGHPIWMCGMRPFFVLTMVAAIGLLGWWAFVLALGWPVPRVVGGPLVWHVHELVYGFAMAAVAGFALTALPEFTGRPGATRSQLRALVLLWLCGRLGFWVSGHAGGAALWLATAAQVGLPLALLAVLAPALRSPQGRRHGSFGVLLLALAGTAAGFYADALRGMAGLRWLHAALGVLMLLIVVAASRISMRIVNRAIEEVTPGAAPYVARPPRRHLAALCITLYTAAEFLRPASALAGWLALAASAAVFHLMGDWHVGAALWRRRFPLLLYAMYACMALGYGALGLAHLGVLPGTAAGRHLMGMGTVGLGIYVVIAIAGRAHAGLAPDPGRWVPLGAAALLVATAVRAAAGGMGGGGGWLALAAAGWCLAFLAVLWRIGPPLWRPRSDGRQGCDGPE</sequence>
<keyword evidence="3" id="KW-1185">Reference proteome</keyword>
<dbReference type="InterPro" id="IPR010266">
    <property type="entry name" value="NnrS"/>
</dbReference>
<dbReference type="Pfam" id="PF05940">
    <property type="entry name" value="NnrS"/>
    <property type="match status" value="1"/>
</dbReference>
<evidence type="ECO:0000313" key="2">
    <source>
        <dbReference type="EMBL" id="ACM34115.1"/>
    </source>
</evidence>
<dbReference type="EMBL" id="CP001392">
    <property type="protein sequence ID" value="ACM34115.1"/>
    <property type="molecule type" value="Genomic_DNA"/>
</dbReference>
<feature type="transmembrane region" description="Helical" evidence="1">
    <location>
        <begin position="178"/>
        <end position="197"/>
    </location>
</feature>
<feature type="transmembrane region" description="Helical" evidence="1">
    <location>
        <begin position="248"/>
        <end position="270"/>
    </location>
</feature>
<feature type="transmembrane region" description="Helical" evidence="1">
    <location>
        <begin position="149"/>
        <end position="166"/>
    </location>
</feature>
<feature type="transmembrane region" description="Helical" evidence="1">
    <location>
        <begin position="277"/>
        <end position="298"/>
    </location>
</feature>
<feature type="transmembrane region" description="Helical" evidence="1">
    <location>
        <begin position="116"/>
        <end position="137"/>
    </location>
</feature>
<evidence type="ECO:0000256" key="1">
    <source>
        <dbReference type="SAM" id="Phobius"/>
    </source>
</evidence>
<proteinExistence type="predicted"/>
<feature type="transmembrane region" description="Helical" evidence="1">
    <location>
        <begin position="341"/>
        <end position="359"/>
    </location>
</feature>
<gene>
    <name evidence="2" type="ordered locus">Dtpsy_2680</name>
</gene>
<name>A0A9J9QFY1_ACIET</name>